<organism evidence="1 2">
    <name type="scientific">Pseudomonas brenneri</name>
    <dbReference type="NCBI Taxonomy" id="129817"/>
    <lineage>
        <taxon>Bacteria</taxon>
        <taxon>Pseudomonadati</taxon>
        <taxon>Pseudomonadota</taxon>
        <taxon>Gammaproteobacteria</taxon>
        <taxon>Pseudomonadales</taxon>
        <taxon>Pseudomonadaceae</taxon>
        <taxon>Pseudomonas</taxon>
    </lineage>
</organism>
<dbReference type="InterPro" id="IPR005358">
    <property type="entry name" value="Puta_zinc/iron-chelating_dom"/>
</dbReference>
<proteinExistence type="predicted"/>
<accession>A0ABY0WNP4</accession>
<protein>
    <recommendedName>
        <fullName evidence="3">Fe-S-oxidoreductase</fullName>
    </recommendedName>
</protein>
<evidence type="ECO:0000313" key="2">
    <source>
        <dbReference type="Proteomes" id="UP000199620"/>
    </source>
</evidence>
<dbReference type="PANTHER" id="PTHR35866">
    <property type="entry name" value="PUTATIVE-RELATED"/>
    <property type="match status" value="1"/>
</dbReference>
<dbReference type="Proteomes" id="UP000199620">
    <property type="component" value="Chromosome I"/>
</dbReference>
<evidence type="ECO:0008006" key="3">
    <source>
        <dbReference type="Google" id="ProtNLM"/>
    </source>
</evidence>
<evidence type="ECO:0000313" key="1">
    <source>
        <dbReference type="EMBL" id="SDV10679.1"/>
    </source>
</evidence>
<dbReference type="Pfam" id="PF03692">
    <property type="entry name" value="CxxCxxCC"/>
    <property type="match status" value="1"/>
</dbReference>
<keyword evidence="2" id="KW-1185">Reference proteome</keyword>
<name>A0ABY0WNP4_9PSED</name>
<dbReference type="PANTHER" id="PTHR35866:SF1">
    <property type="entry name" value="YKGJ FAMILY CYSTEINE CLUSTER PROTEIN"/>
    <property type="match status" value="1"/>
</dbReference>
<gene>
    <name evidence="1" type="ORF">SAMN04490181_4970</name>
</gene>
<reference evidence="1 2" key="1">
    <citation type="submission" date="2016-10" db="EMBL/GenBank/DDBJ databases">
        <authorList>
            <person name="Varghese N."/>
            <person name="Submissions S."/>
        </authorList>
    </citation>
    <scope>NUCLEOTIDE SEQUENCE [LARGE SCALE GENOMIC DNA]</scope>
    <source>
        <strain evidence="1 2">BS2771</strain>
    </source>
</reference>
<sequence length="186" mass="21228">MQGPCPTQAANQPLSRNPQNIVQKITNPGMIARPDKAPLGNLMKPQLIAAAELDRLETWQKYSSHMCGGCTSNCCTLPVEVKIKDLIRIGIVDEFERGDPPKNIAKRLQKEGIVERFNSKSEIFTLQRMSNNDCLYLDRKTRFCTIYDKRPDTCRNHPKIGPRPGYCAYKPKEVVRETKFKTLDKF</sequence>
<dbReference type="EMBL" id="LT629800">
    <property type="protein sequence ID" value="SDV10679.1"/>
    <property type="molecule type" value="Genomic_DNA"/>
</dbReference>